<evidence type="ECO:0000313" key="1">
    <source>
        <dbReference type="EMBL" id="MBH8565985.1"/>
    </source>
</evidence>
<sequence length="91" mass="10573">MSLEQVNAFYDVLISDQAIYKQYLNKCCQRGFFGSCHWDKAKIVNFATNIGYKFTERELDQMLFESEPKLIKNSLNLSEDGQLSYSVSRNT</sequence>
<dbReference type="RefSeq" id="WP_198127764.1">
    <property type="nucleotide sequence ID" value="NZ_JAECZC010000081.1"/>
</dbReference>
<organism evidence="1 2">
    <name type="scientific">Amazonocrinis nigriterrae CENA67</name>
    <dbReference type="NCBI Taxonomy" id="2794033"/>
    <lineage>
        <taxon>Bacteria</taxon>
        <taxon>Bacillati</taxon>
        <taxon>Cyanobacteriota</taxon>
        <taxon>Cyanophyceae</taxon>
        <taxon>Nostocales</taxon>
        <taxon>Nostocaceae</taxon>
        <taxon>Amazonocrinis</taxon>
        <taxon>Amazonocrinis nigriterrae</taxon>
    </lineage>
</organism>
<keyword evidence="2" id="KW-1185">Reference proteome</keyword>
<comment type="caution">
    <text evidence="1">The sequence shown here is derived from an EMBL/GenBank/DDBJ whole genome shotgun (WGS) entry which is preliminary data.</text>
</comment>
<evidence type="ECO:0000313" key="2">
    <source>
        <dbReference type="Proteomes" id="UP000632766"/>
    </source>
</evidence>
<dbReference type="AlphaFoldDB" id="A0A8J7HYI4"/>
<gene>
    <name evidence="1" type="ORF">I8748_28125</name>
</gene>
<protein>
    <submittedName>
        <fullName evidence="1">Nif11-like leader peptide family natural product</fullName>
    </submittedName>
</protein>
<dbReference type="EMBL" id="JAECZC010000081">
    <property type="protein sequence ID" value="MBH8565985.1"/>
    <property type="molecule type" value="Genomic_DNA"/>
</dbReference>
<dbReference type="Proteomes" id="UP000632766">
    <property type="component" value="Unassembled WGS sequence"/>
</dbReference>
<accession>A0A8J7HYI4</accession>
<proteinExistence type="predicted"/>
<name>A0A8J7HYI4_9NOST</name>
<reference evidence="1 2" key="1">
    <citation type="journal article" date="2021" name="Int. J. Syst. Evol. Microbiol.">
        <title>Amazonocrinis nigriterrae gen. nov., sp. nov., Atlanticothrix silvestris gen. nov., sp. nov. and Dendronalium phyllosphericum gen. nov., sp. nov., nostocacean cyanobacteria from Brazilian environments.</title>
        <authorList>
            <person name="Alvarenga D.O."/>
            <person name="Andreote A.P.D."/>
            <person name="Branco L.H.Z."/>
            <person name="Delbaje E."/>
            <person name="Cruz R.B."/>
            <person name="Varani A.M."/>
            <person name="Fiore M.F."/>
        </authorList>
    </citation>
    <scope>NUCLEOTIDE SEQUENCE [LARGE SCALE GENOMIC DNA]</scope>
    <source>
        <strain evidence="1 2">CENA67</strain>
    </source>
</reference>